<comment type="subunit">
    <text evidence="9">Binds the Arp2/3 complex. Interacts with CDC42, RAC, NCK, HCK, FYN, SRC kinase FGR, BTK, ABL1, PSTPIP1, WIP, and to the p85 subunit of PLC-gamma. Interacts (via C-terminus) with ALDOA. Interacts with NCK1 (via SH3 domains). Interacts with FCHSD2.</text>
</comment>
<evidence type="ECO:0000259" key="12">
    <source>
        <dbReference type="PROSITE" id="PS50108"/>
    </source>
</evidence>
<feature type="domain" description="CRIB" evidence="12">
    <location>
        <begin position="268"/>
        <end position="281"/>
    </location>
</feature>
<keyword evidence="4" id="KW-0597">Phosphoprotein</keyword>
<dbReference type="InterPro" id="IPR036936">
    <property type="entry name" value="CRIB_dom_sf"/>
</dbReference>
<evidence type="ECO:0000256" key="9">
    <source>
        <dbReference type="ARBA" id="ARBA00065809"/>
    </source>
</evidence>
<evidence type="ECO:0000313" key="16">
    <source>
        <dbReference type="Proteomes" id="UP000299084"/>
    </source>
</evidence>
<gene>
    <name evidence="15" type="ORF">Cadr_000003384</name>
</gene>
<feature type="compositionally biased region" description="Pro residues" evidence="11">
    <location>
        <begin position="371"/>
        <end position="448"/>
    </location>
</feature>
<feature type="compositionally biased region" description="Acidic residues" evidence="11">
    <location>
        <begin position="516"/>
        <end position="532"/>
    </location>
</feature>
<dbReference type="GO" id="GO:0005884">
    <property type="term" value="C:actin filament"/>
    <property type="evidence" value="ECO:0007669"/>
    <property type="project" value="TreeGrafter"/>
</dbReference>
<evidence type="ECO:0000256" key="1">
    <source>
        <dbReference type="ARBA" id="ARBA00004123"/>
    </source>
</evidence>
<evidence type="ECO:0000256" key="5">
    <source>
        <dbReference type="ARBA" id="ARBA00022737"/>
    </source>
</evidence>
<dbReference type="FunFam" id="3.90.810.10:FF:000008">
    <property type="entry name" value="wiskott-Aldrich syndrome protein"/>
    <property type="match status" value="1"/>
</dbReference>
<dbReference type="FunFam" id="3.90.810.10:FF:000003">
    <property type="entry name" value="Neural Wiskott-Aldrich syndrome protein-like"/>
    <property type="match status" value="1"/>
</dbReference>
<dbReference type="CDD" id="cd01205">
    <property type="entry name" value="EVH1_WASP-like"/>
    <property type="match status" value="1"/>
</dbReference>
<accession>A0A5N4C0P8</accession>
<evidence type="ECO:0000256" key="6">
    <source>
        <dbReference type="ARBA" id="ARBA00023212"/>
    </source>
</evidence>
<dbReference type="GO" id="GO:0030041">
    <property type="term" value="P:actin filament polymerization"/>
    <property type="evidence" value="ECO:0007669"/>
    <property type="project" value="UniProtKB-ARBA"/>
</dbReference>
<protein>
    <recommendedName>
        <fullName evidence="10">Actin nucleation-promoting factor WAS</fullName>
    </recommendedName>
</protein>
<feature type="region of interest" description="Disordered" evidence="11">
    <location>
        <begin position="1"/>
        <end position="20"/>
    </location>
</feature>
<dbReference type="PROSITE" id="PS50108">
    <property type="entry name" value="CRIB"/>
    <property type="match status" value="1"/>
</dbReference>
<evidence type="ECO:0000256" key="4">
    <source>
        <dbReference type="ARBA" id="ARBA00022553"/>
    </source>
</evidence>
<feature type="compositionally biased region" description="Gly residues" evidence="11">
    <location>
        <begin position="1"/>
        <end position="15"/>
    </location>
</feature>
<keyword evidence="5" id="KW-0677">Repeat</keyword>
<dbReference type="InterPro" id="IPR011993">
    <property type="entry name" value="PH-like_dom_sf"/>
</dbReference>
<dbReference type="PRINTS" id="PR01217">
    <property type="entry name" value="PRICHEXTENSN"/>
</dbReference>
<organism evidence="15 16">
    <name type="scientific">Camelus dromedarius</name>
    <name type="common">Dromedary</name>
    <name type="synonym">Arabian camel</name>
    <dbReference type="NCBI Taxonomy" id="9838"/>
    <lineage>
        <taxon>Eukaryota</taxon>
        <taxon>Metazoa</taxon>
        <taxon>Chordata</taxon>
        <taxon>Craniata</taxon>
        <taxon>Vertebrata</taxon>
        <taxon>Euteleostomi</taxon>
        <taxon>Mammalia</taxon>
        <taxon>Eutheria</taxon>
        <taxon>Laurasiatheria</taxon>
        <taxon>Artiodactyla</taxon>
        <taxon>Tylopoda</taxon>
        <taxon>Camelidae</taxon>
        <taxon>Camelus</taxon>
    </lineage>
</organism>
<evidence type="ECO:0000256" key="3">
    <source>
        <dbReference type="ARBA" id="ARBA00022490"/>
    </source>
</evidence>
<comment type="subcellular location">
    <subcellularLocation>
        <location evidence="2">Cytoplasm</location>
        <location evidence="2">Cytoskeleton</location>
    </subcellularLocation>
    <subcellularLocation>
        <location evidence="1">Nucleus</location>
    </subcellularLocation>
</comment>
<dbReference type="FunFam" id="2.30.29.30:FF:000130">
    <property type="entry name" value="neural Wiskott-Aldrich syndrome protein"/>
    <property type="match status" value="1"/>
</dbReference>
<feature type="region of interest" description="Disordered" evidence="11">
    <location>
        <begin position="175"/>
        <end position="220"/>
    </location>
</feature>
<comment type="function">
    <text evidence="8">Effector protein for Rho-type GTPases that regulates actin filament reorganization via its interaction with the Arp2/3 complex. Important for efficient actin polymerization. Possible regulator of lymphocyte and platelet function. Mediates actin filament reorganization and the formation of actin pedestals upon infection by pathogenic bacteria. In addition to its role in the cytoplasmic cytoskeleton, also promotes actin polymerization in the nucleus, thereby regulating gene transcription and repair of damaged DNA. Promotes homologous recombination (HR) repair in response to DNA damage by promoting nuclear actin polymerization, leading to drive motility of double-strand breaks (DSBs).</text>
</comment>
<dbReference type="InterPro" id="IPR003124">
    <property type="entry name" value="WH2_dom"/>
</dbReference>
<dbReference type="PROSITE" id="PS50229">
    <property type="entry name" value="WH1"/>
    <property type="match status" value="1"/>
</dbReference>
<feature type="region of interest" description="Disordered" evidence="11">
    <location>
        <begin position="336"/>
        <end position="532"/>
    </location>
</feature>
<dbReference type="InterPro" id="IPR000697">
    <property type="entry name" value="WH1/EVH1_dom"/>
</dbReference>
<dbReference type="AlphaFoldDB" id="A0A5N4C0P8"/>
<evidence type="ECO:0000256" key="11">
    <source>
        <dbReference type="SAM" id="MobiDB-lite"/>
    </source>
</evidence>
<dbReference type="SMART" id="SM00285">
    <property type="entry name" value="PBD"/>
    <property type="match status" value="1"/>
</dbReference>
<proteinExistence type="predicted"/>
<keyword evidence="7" id="KW-0539">Nucleus</keyword>
<comment type="caution">
    <text evidence="15">The sequence shown here is derived from an EMBL/GenBank/DDBJ whole genome shotgun (WGS) entry which is preliminary data.</text>
</comment>
<dbReference type="Pfam" id="PF00568">
    <property type="entry name" value="WH1"/>
    <property type="match status" value="1"/>
</dbReference>
<feature type="region of interest" description="Disordered" evidence="11">
    <location>
        <begin position="236"/>
        <end position="272"/>
    </location>
</feature>
<evidence type="ECO:0000256" key="10">
    <source>
        <dbReference type="ARBA" id="ARBA00070843"/>
    </source>
</evidence>
<dbReference type="STRING" id="9838.ENSCDRP00005024900"/>
<dbReference type="SMART" id="SM00246">
    <property type="entry name" value="WH2"/>
    <property type="match status" value="1"/>
</dbReference>
<dbReference type="GO" id="GO:0042802">
    <property type="term" value="F:identical protein binding"/>
    <property type="evidence" value="ECO:0007669"/>
    <property type="project" value="UniProtKB-ARBA"/>
</dbReference>
<dbReference type="SUPFAM" id="SSF47912">
    <property type="entry name" value="Wiscott-Aldrich syndrome protein, WASP, C-terminal domain"/>
    <property type="match status" value="2"/>
</dbReference>
<dbReference type="Proteomes" id="UP000299084">
    <property type="component" value="Unassembled WGS sequence"/>
</dbReference>
<evidence type="ECO:0000259" key="13">
    <source>
        <dbReference type="PROSITE" id="PS50229"/>
    </source>
</evidence>
<dbReference type="PROSITE" id="PS51082">
    <property type="entry name" value="WH2"/>
    <property type="match status" value="1"/>
</dbReference>
<dbReference type="Gene3D" id="3.90.810.10">
    <property type="entry name" value="CRIB domain"/>
    <property type="match status" value="2"/>
</dbReference>
<dbReference type="GO" id="GO:0006952">
    <property type="term" value="P:defense response"/>
    <property type="evidence" value="ECO:0007669"/>
    <property type="project" value="UniProtKB-ARBA"/>
</dbReference>
<name>A0A5N4C0P8_CAMDR</name>
<dbReference type="Gene3D" id="2.30.29.30">
    <property type="entry name" value="Pleckstrin-homology domain (PH domain)/Phosphotyrosine-binding domain (PTB)"/>
    <property type="match status" value="1"/>
</dbReference>
<dbReference type="CDD" id="cd00132">
    <property type="entry name" value="CRIB"/>
    <property type="match status" value="1"/>
</dbReference>
<dbReference type="GO" id="GO:0005829">
    <property type="term" value="C:cytosol"/>
    <property type="evidence" value="ECO:0007669"/>
    <property type="project" value="UniProtKB-ARBA"/>
</dbReference>
<keyword evidence="6" id="KW-0206">Cytoskeleton</keyword>
<dbReference type="EMBL" id="JWIN03000037">
    <property type="protein sequence ID" value="KAB1252436.1"/>
    <property type="molecule type" value="Genomic_DNA"/>
</dbReference>
<dbReference type="GO" id="GO:0003779">
    <property type="term" value="F:actin binding"/>
    <property type="evidence" value="ECO:0007669"/>
    <property type="project" value="InterPro"/>
</dbReference>
<dbReference type="InterPro" id="IPR000095">
    <property type="entry name" value="CRIB_dom"/>
</dbReference>
<evidence type="ECO:0000256" key="7">
    <source>
        <dbReference type="ARBA" id="ARBA00023242"/>
    </source>
</evidence>
<keyword evidence="3" id="KW-0963">Cytoplasm</keyword>
<dbReference type="SUPFAM" id="SSF50729">
    <property type="entry name" value="PH domain-like"/>
    <property type="match status" value="1"/>
</dbReference>
<dbReference type="InterPro" id="IPR051412">
    <property type="entry name" value="Formin_Homology_Diaphanous_sf"/>
</dbReference>
<evidence type="ECO:0000259" key="14">
    <source>
        <dbReference type="PROSITE" id="PS51082"/>
    </source>
</evidence>
<feature type="domain" description="WH1" evidence="13">
    <location>
        <begin position="67"/>
        <end position="177"/>
    </location>
</feature>
<dbReference type="Pfam" id="PF00786">
    <property type="entry name" value="PBD"/>
    <property type="match status" value="1"/>
</dbReference>
<dbReference type="PANTHER" id="PTHR45691">
    <property type="entry name" value="PROTEIN DIAPHANOUS"/>
    <property type="match status" value="1"/>
</dbReference>
<dbReference type="InterPro" id="IPR033927">
    <property type="entry name" value="WASPfam_EVH1"/>
</dbReference>
<sequence>MSGGPAGGRPGGRGGPTVQQNIPSALLQDHENQRLFEMLGRKCWNHDSISQEGPGLVPRPSDQIPLSPALLFQTLATAVVQLYLALPPGADHWTKKHCGAVCFVKDNPQKSYFIRLYGLQAGGLLWEQELYSQLVYSTPTPFFHTFAGDDCQAGLNFADEGEAQAFRALVQEKIQKRNQRQSGERRQLPTPPAPANEERRGGLPPLPPHPGGDQEGPAAGSLSLGLVAVDIQNPDITNSRYRGLPTVPGPPPGDKKRSGKKKISKADIGAPSGFKHVSHVGWDPQNGYDVNNLDPDLRNLFSRAGISEAQLTDAETSKFIYEFIENQGGLEAVRKEMRRQDPLPPPPPPSRGGNQHPRPPIGGGNKGRCGPLPPVPSGGAPPPPTPRGPPPPGRGGPPPPPPPASGRSAPLPPPPAGAGGPLLPPPPPPPPPPPSSGDGSVPPPPPPALAFGGGPAPGGGRGALLDQIRQGIQLNKTPGAPESSALQPPPQSSEGLVGALMHVMQKRSRAIHSSDEGEDQAGDDDDDDEWDD</sequence>
<feature type="compositionally biased region" description="Gly residues" evidence="11">
    <location>
        <begin position="451"/>
        <end position="462"/>
    </location>
</feature>
<evidence type="ECO:0000256" key="8">
    <source>
        <dbReference type="ARBA" id="ARBA00058739"/>
    </source>
</evidence>
<dbReference type="PANTHER" id="PTHR45691:SF6">
    <property type="entry name" value="PROTEIN DIAPHANOUS"/>
    <property type="match status" value="1"/>
</dbReference>
<dbReference type="GO" id="GO:0005634">
    <property type="term" value="C:nucleus"/>
    <property type="evidence" value="ECO:0007669"/>
    <property type="project" value="UniProtKB-SubCell"/>
</dbReference>
<dbReference type="GO" id="GO:0016020">
    <property type="term" value="C:membrane"/>
    <property type="evidence" value="ECO:0007669"/>
    <property type="project" value="UniProtKB-ARBA"/>
</dbReference>
<reference evidence="15 16" key="1">
    <citation type="journal article" date="2019" name="Mol. Ecol. Resour.">
        <title>Improving Illumina assemblies with Hi-C and long reads: an example with the North African dromedary.</title>
        <authorList>
            <person name="Elbers J.P."/>
            <person name="Rogers M.F."/>
            <person name="Perelman P.L."/>
            <person name="Proskuryakova A.A."/>
            <person name="Serdyukova N.A."/>
            <person name="Johnson W.E."/>
            <person name="Horin P."/>
            <person name="Corander J."/>
            <person name="Murphy D."/>
            <person name="Burger P.A."/>
        </authorList>
    </citation>
    <scope>NUCLEOTIDE SEQUENCE [LARGE SCALE GENOMIC DNA]</scope>
    <source>
        <strain evidence="15">Drom800</strain>
        <tissue evidence="15">Blood</tissue>
    </source>
</reference>
<keyword evidence="16" id="KW-1185">Reference proteome</keyword>
<evidence type="ECO:0000313" key="15">
    <source>
        <dbReference type="EMBL" id="KAB1252436.1"/>
    </source>
</evidence>
<feature type="domain" description="WH2" evidence="14">
    <location>
        <begin position="460"/>
        <end position="477"/>
    </location>
</feature>
<dbReference type="Pfam" id="PF02205">
    <property type="entry name" value="WH2"/>
    <property type="match status" value="1"/>
</dbReference>
<dbReference type="SMART" id="SM00461">
    <property type="entry name" value="WH1"/>
    <property type="match status" value="1"/>
</dbReference>
<evidence type="ECO:0000256" key="2">
    <source>
        <dbReference type="ARBA" id="ARBA00004245"/>
    </source>
</evidence>
<dbReference type="InterPro" id="IPR011026">
    <property type="entry name" value="WAS_C"/>
</dbReference>
<dbReference type="GO" id="GO:0006955">
    <property type="term" value="P:immune response"/>
    <property type="evidence" value="ECO:0007669"/>
    <property type="project" value="UniProtKB-ARBA"/>
</dbReference>